<dbReference type="Gene3D" id="3.40.50.10860">
    <property type="entry name" value="Leucine Dehydrogenase, chain A, domain 1"/>
    <property type="match status" value="1"/>
</dbReference>
<dbReference type="EMBL" id="JAJAGO010000001">
    <property type="protein sequence ID" value="MCT2588752.1"/>
    <property type="molecule type" value="Genomic_DNA"/>
</dbReference>
<dbReference type="Proteomes" id="UP001156389">
    <property type="component" value="Unassembled WGS sequence"/>
</dbReference>
<evidence type="ECO:0000313" key="1">
    <source>
        <dbReference type="EMBL" id="MCT2588752.1"/>
    </source>
</evidence>
<reference evidence="1 2" key="1">
    <citation type="submission" date="2021-10" db="EMBL/GenBank/DDBJ databases">
        <title>Streptomyces gossypii sp. nov., isolated from soil collected from cotton field.</title>
        <authorList>
            <person name="Ge X."/>
            <person name="Chen X."/>
            <person name="Liu W."/>
        </authorList>
    </citation>
    <scope>NUCLEOTIDE SEQUENCE [LARGE SCALE GENOMIC DNA]</scope>
    <source>
        <strain evidence="1 2">N2-109</strain>
    </source>
</reference>
<keyword evidence="2" id="KW-1185">Reference proteome</keyword>
<proteinExistence type="predicted"/>
<gene>
    <name evidence="1" type="ORF">LHJ74_02140</name>
</gene>
<protein>
    <submittedName>
        <fullName evidence="1">Uncharacterized protein</fullName>
    </submittedName>
</protein>
<evidence type="ECO:0000313" key="2">
    <source>
        <dbReference type="Proteomes" id="UP001156389"/>
    </source>
</evidence>
<comment type="caution">
    <text evidence="1">The sequence shown here is derived from an EMBL/GenBank/DDBJ whole genome shotgun (WGS) entry which is preliminary data.</text>
</comment>
<dbReference type="RefSeq" id="WP_260215674.1">
    <property type="nucleotide sequence ID" value="NZ_JAJAGO010000001.1"/>
</dbReference>
<name>A0ABT2JLJ9_9ACTN</name>
<sequence>MLHRAAYVALGLDWGYRAIDCTPDRLASFLASLDDGRAWLSLTPTASPADQGRTGRR</sequence>
<accession>A0ABT2JLJ9</accession>
<organism evidence="1 2">
    <name type="scientific">Streptomyces gossypii</name>
    <dbReference type="NCBI Taxonomy" id="2883101"/>
    <lineage>
        <taxon>Bacteria</taxon>
        <taxon>Bacillati</taxon>
        <taxon>Actinomycetota</taxon>
        <taxon>Actinomycetes</taxon>
        <taxon>Kitasatosporales</taxon>
        <taxon>Streptomycetaceae</taxon>
        <taxon>Streptomyces</taxon>
    </lineage>
</organism>